<dbReference type="Gene3D" id="3.90.1720.10">
    <property type="entry name" value="endopeptidase domain like (from Nostoc punctiforme)"/>
    <property type="match status" value="1"/>
</dbReference>
<keyword evidence="1" id="KW-0732">Signal</keyword>
<feature type="chain" id="PRO_5017649533" description="NlpC/P60 family protein" evidence="1">
    <location>
        <begin position="24"/>
        <end position="301"/>
    </location>
</feature>
<dbReference type="InterPro" id="IPR038765">
    <property type="entry name" value="Papain-like_cys_pep_sf"/>
</dbReference>
<dbReference type="AlphaFoldDB" id="A0A3E0GZ34"/>
<keyword evidence="3" id="KW-1185">Reference proteome</keyword>
<evidence type="ECO:0000313" key="3">
    <source>
        <dbReference type="Proteomes" id="UP000256269"/>
    </source>
</evidence>
<comment type="caution">
    <text evidence="2">The sequence shown here is derived from an EMBL/GenBank/DDBJ whole genome shotgun (WGS) entry which is preliminary data.</text>
</comment>
<evidence type="ECO:0000256" key="1">
    <source>
        <dbReference type="SAM" id="SignalP"/>
    </source>
</evidence>
<name>A0A3E0GZ34_9PSEU</name>
<evidence type="ECO:0008006" key="4">
    <source>
        <dbReference type="Google" id="ProtNLM"/>
    </source>
</evidence>
<dbReference type="Proteomes" id="UP000256269">
    <property type="component" value="Unassembled WGS sequence"/>
</dbReference>
<evidence type="ECO:0000313" key="2">
    <source>
        <dbReference type="EMBL" id="REH35380.1"/>
    </source>
</evidence>
<reference evidence="2 3" key="1">
    <citation type="submission" date="2018-08" db="EMBL/GenBank/DDBJ databases">
        <title>Genomic Encyclopedia of Archaeal and Bacterial Type Strains, Phase II (KMG-II): from individual species to whole genera.</title>
        <authorList>
            <person name="Goeker M."/>
        </authorList>
    </citation>
    <scope>NUCLEOTIDE SEQUENCE [LARGE SCALE GENOMIC DNA]</scope>
    <source>
        <strain evidence="2 3">DSM 45791</strain>
    </source>
</reference>
<accession>A0A3E0GZ34</accession>
<proteinExistence type="predicted"/>
<dbReference type="EMBL" id="QUNO01000018">
    <property type="protein sequence ID" value="REH35380.1"/>
    <property type="molecule type" value="Genomic_DNA"/>
</dbReference>
<gene>
    <name evidence="2" type="ORF">BCF44_118241</name>
</gene>
<dbReference type="RefSeq" id="WP_211353472.1">
    <property type="nucleotide sequence ID" value="NZ_CP144375.1"/>
</dbReference>
<dbReference type="SUPFAM" id="SSF54001">
    <property type="entry name" value="Cysteine proteinases"/>
    <property type="match status" value="1"/>
</dbReference>
<protein>
    <recommendedName>
        <fullName evidence="4">NlpC/P60 family protein</fullName>
    </recommendedName>
</protein>
<sequence>MRTAVLLSTVLASGAAVVHLAQAQDIPARARDNSAIVAIGQAHPVSTTYSFVRLDGPARTAVLDEHDRLVATFTDGARSAVLSGPSRTFADPRRTSAVVTTTNWVRFAPQAWTAGAEQAAWFRPWLAQALADRSPDVLAVATQYVTFAHYADDADYNDFLGIAAKGVRARKDRLGDVDSAGYARLVYGYRLGYPLGAGGIPRTPPEMQSAPLGAAIASNALGSAQTRFLAQPGDLLLFSTDGNKTAVDHVGIYLGVDDAGQQRFIASRGTPNGPSFGDSSGRSVLDDDGPYAAGLWGIRRL</sequence>
<organism evidence="2 3">
    <name type="scientific">Kutzneria buriramensis</name>
    <dbReference type="NCBI Taxonomy" id="1045776"/>
    <lineage>
        <taxon>Bacteria</taxon>
        <taxon>Bacillati</taxon>
        <taxon>Actinomycetota</taxon>
        <taxon>Actinomycetes</taxon>
        <taxon>Pseudonocardiales</taxon>
        <taxon>Pseudonocardiaceae</taxon>
        <taxon>Kutzneria</taxon>
    </lineage>
</organism>
<feature type="signal peptide" evidence="1">
    <location>
        <begin position="1"/>
        <end position="23"/>
    </location>
</feature>